<organism evidence="3 4">
    <name type="scientific">Acanthopleuribacter pedis</name>
    <dbReference type="NCBI Taxonomy" id="442870"/>
    <lineage>
        <taxon>Bacteria</taxon>
        <taxon>Pseudomonadati</taxon>
        <taxon>Acidobacteriota</taxon>
        <taxon>Holophagae</taxon>
        <taxon>Acanthopleuribacterales</taxon>
        <taxon>Acanthopleuribacteraceae</taxon>
        <taxon>Acanthopleuribacter</taxon>
    </lineage>
</organism>
<dbReference type="Pfam" id="PF11724">
    <property type="entry name" value="YvbH_ext"/>
    <property type="match status" value="1"/>
</dbReference>
<dbReference type="RefSeq" id="WP_207862975.1">
    <property type="nucleotide sequence ID" value="NZ_JAFREP010000047.1"/>
</dbReference>
<dbReference type="EMBL" id="JAFREP010000047">
    <property type="protein sequence ID" value="MBO1323003.1"/>
    <property type="molecule type" value="Genomic_DNA"/>
</dbReference>
<gene>
    <name evidence="3" type="ORF">J3U88_31345</name>
</gene>
<dbReference type="Gene3D" id="1.10.287.210">
    <property type="match status" value="1"/>
</dbReference>
<keyword evidence="4" id="KW-1185">Reference proteome</keyword>
<accession>A0A8J7QRU7</accession>
<protein>
    <submittedName>
        <fullName evidence="3">PH domain-containing protein</fullName>
    </submittedName>
</protein>
<dbReference type="PANTHER" id="PTHR35796">
    <property type="entry name" value="HYPOTHETICAL CYTOSOLIC PROTEIN"/>
    <property type="match status" value="1"/>
</dbReference>
<dbReference type="Pfam" id="PF08000">
    <property type="entry name" value="bPH_1"/>
    <property type="match status" value="1"/>
</dbReference>
<dbReference type="InterPro" id="IPR021722">
    <property type="entry name" value="YvbH_oligomer_dom"/>
</dbReference>
<feature type="domain" description="YvbH-like oligomerisation" evidence="2">
    <location>
        <begin position="145"/>
        <end position="203"/>
    </location>
</feature>
<evidence type="ECO:0000259" key="2">
    <source>
        <dbReference type="Pfam" id="PF11724"/>
    </source>
</evidence>
<evidence type="ECO:0000259" key="1">
    <source>
        <dbReference type="Pfam" id="PF08000"/>
    </source>
</evidence>
<dbReference type="Gene3D" id="2.30.29.50">
    <property type="entry name" value="Bacterial Pleckstrin homology domain"/>
    <property type="match status" value="1"/>
</dbReference>
<dbReference type="Proteomes" id="UP000664417">
    <property type="component" value="Unassembled WGS sequence"/>
</dbReference>
<evidence type="ECO:0000313" key="3">
    <source>
        <dbReference type="EMBL" id="MBO1323003.1"/>
    </source>
</evidence>
<evidence type="ECO:0000313" key="4">
    <source>
        <dbReference type="Proteomes" id="UP000664417"/>
    </source>
</evidence>
<dbReference type="PANTHER" id="PTHR35796:SF2">
    <property type="entry name" value="YVBH-LIKE OLIGOMERISATION REGION"/>
    <property type="match status" value="1"/>
</dbReference>
<sequence length="203" mass="23133">MFKKLASEALGLSDIGKVVPPSDYDKVESDDFILKEDGEKIYFLIKSKADEYCFTNLSLLHLDGDSALSKKRALKRYSFHDYTIAKVWLETAGTVDLDVELKFSIGGEHFSIDIIKSQIDQVKDLYKALYRIASIQETNRDMHAFAEESLNTTLGTVKSGFGDSLKIETVSALNEYAFAWKKKAYTEYKRKDFGDVFEKYINN</sequence>
<proteinExistence type="predicted"/>
<dbReference type="InterPro" id="IPR037063">
    <property type="entry name" value="PHb_sf"/>
</dbReference>
<dbReference type="AlphaFoldDB" id="A0A8J7QRU7"/>
<dbReference type="InterPro" id="IPR012544">
    <property type="entry name" value="PHb"/>
</dbReference>
<reference evidence="3" key="1">
    <citation type="submission" date="2021-03" db="EMBL/GenBank/DDBJ databases">
        <authorList>
            <person name="Wang G."/>
        </authorList>
    </citation>
    <scope>NUCLEOTIDE SEQUENCE</scope>
    <source>
        <strain evidence="3">KCTC 12899</strain>
    </source>
</reference>
<name>A0A8J7QRU7_9BACT</name>
<dbReference type="SUPFAM" id="SSF50729">
    <property type="entry name" value="PH domain-like"/>
    <property type="match status" value="1"/>
</dbReference>
<comment type="caution">
    <text evidence="3">The sequence shown here is derived from an EMBL/GenBank/DDBJ whole genome shotgun (WGS) entry which is preliminary data.</text>
</comment>
<feature type="domain" description="Bacterial Pleckstrin homology" evidence="1">
    <location>
        <begin position="10"/>
        <end position="132"/>
    </location>
</feature>